<keyword evidence="8 11" id="KW-0067">ATP-binding</keyword>
<keyword evidence="5" id="KW-0677">Repeat</keyword>
<keyword evidence="2" id="KW-0723">Serine/threonine-protein kinase</keyword>
<dbReference type="InterPro" id="IPR032675">
    <property type="entry name" value="LRR_dom_sf"/>
</dbReference>
<dbReference type="InterPro" id="IPR003591">
    <property type="entry name" value="Leu-rich_rpt_typical-subtyp"/>
</dbReference>
<dbReference type="InterPro" id="IPR011047">
    <property type="entry name" value="Quinoprotein_ADH-like_sf"/>
</dbReference>
<evidence type="ECO:0000256" key="5">
    <source>
        <dbReference type="ARBA" id="ARBA00022737"/>
    </source>
</evidence>
<dbReference type="Proteomes" id="UP001158576">
    <property type="component" value="Chromosome 1"/>
</dbReference>
<evidence type="ECO:0000256" key="1">
    <source>
        <dbReference type="ARBA" id="ARBA00012513"/>
    </source>
</evidence>
<sequence length="2432" mass="276558">MAEETELQVFATSLHHLPEDELKEELLKLITLKHSSTLLEKSGRKQGLVNLIQSRACESEDLAVRTFSLFSLLLLRSPDFFSEHFARIFKATSEVLLYYEDSQRVQVAGLTFLRDLAETSQLVTNLLLQEEYAEKLLDNLDDLAINDTDAAVNILIPTVGIFQQIAKKSTLSKRMAVRFVANLSLMLSRYDDDLLVHETCEALMILLNTAPHAVLEHCERLHKNILAHLFHQLGKESLSDSLTTLSFRFLTKLAFVSPDMKTSIGSSDIIAVLDGKIRTMDACAVDLRVNMLNLLAELTEKSQENILLVLTTSTAWHEFVYETLMDFDEIELHYLAIKLLSNLTTCSHDAISRSFVMICAVRNEICYSLLSSLRRWSKIYPSEDPVKADLVPKIMQKGLAAFSKVLSQVAILEDMRDELFNYEKRFEFFFFRLLELLIKATCPEYENDVCPLAILQSIRGLLMLLTRSGHDTKPLLKFLKSISQPDATVATETFARSSARDIHRMVGNGSLAYGVLEHLFKEFYRDDSREALLLETLHALELIMQGFPIFIWSSNMPKFITQLQSILESQWEKTEDMESACFNLLRISLLREKVFLHDLKLEAINTDNAGMMSLCMYALDQVKRSSCPKWNEAQRAFTGMLKTRSQNTELADIWVDSQQDGVFLSEDMILKLACRKASYKVVEVLLARDWSQGLVKELISDRKVVDDIKSLLLIYLSDNSGVTDKLDWSSLQLNDVTQQYLALFARSQGSSEKKQPEIKLNFVNFLDKYFGKKVQKFFLSEIDGLDPWADEDQKSNKSGTKPHVTFKLPPKRPAEVNLSNNRIDTLDVPEEQSENYKQLLENAKRLVVSNNRLRAIPSDFIVLGTTLNELNLDRNFFSSIELTFLNQLPNLKSLSIKSTQIPMTVDHLTISCDSLDSHNLEHLDLSENPLQGFPTELIRKLPGIRVLELRKCGIKEIPEVRLGQSFGLKDLRTLNLDHNSIEYFGYTHYQMFPSVQILKLSENRLKYLSLSDEDEERYQDSLTLEGLDEDAFEPMSESRVMETSRMSDFPDPEITQLHLAKNNFEELPLAAFQLPKLSFLDLSGNQILKIDFNDHDKRVSLWSELRTLNLANNEIREIPKDLGELEELMQFNLSHNFATKLPNELGKLKNLFTFKVDGMRLEIPKALVPIDGRNPKPMLEFLNHRLIKQVEYRCMRVFVVGGPGSGKSSLIDLFSMNGTCRIAEGLEVCQTTLDIGGGNQCAVHFWKLDHYNNTSPYFFQERACYVLVVNLERRIDLEINHLKNWVANIKARAPKSPLVIIGTHADKLPNDSEASTMWVARIEKEIKKLRFNNLKDLCFIKATDNNNETTLRNILQNCLTTFQLGGRVVINQKVPETYLQLERHLTRLAGRSKTSQDIKLREKNTRAYNMLADCPMAWNTPEHHQSNESLYEGPALPVLSTNEILKSAQAAGIKLDIEQLRTALEFLVSSGSILYFADAQSMSGKHQDSLQDLYFIEPAWRVLDENSGYCTKRSLIDFLLVPQNIPEDFYGKIIRMMELIGVIINSKTDEYLVPSSLPRGKWKTPTDMLEDMTTRLYAFTTMPVDFWSRVISRFLHLYRSETSWNSKFWTDIDLDVRKDALKINCNNGTKIIIQLRDAEFMSSFFDNSHKGNFSWCGGTCQDHKIFEENVQTWLQISVSKSDKGQFYMAECVDVIDGIIAEWYPGLLDNFVPLYYVFCVYVKQETKVILPMPFLLKACGYSQALVNCTSTVNFPENNKFLCPIDERAMDVSELLPEVFLEDFTIVNPELRTKPEDFTRKEVLGVGGFATVYKGELSRGPVRLDVALKVFATGGSEMTAYPYQNLRKELKVLTSLVEPRCNQILSILGFSVKPEPTLIIELAPHGSLETLIESKQSRRAISTDVLTHRFKHKVALEVAQALSYLHENGIVYRDLKLGNVLVFSFDHMSKSCAKLADYGIAEHLTPLGTTGFSGTAGYSAPEVVKIRLNKTVSRSSAYAHKVDVFSFGLLLHELITETFPWFEHNQKTRTNSEPDKLVYLGLRPEAFCESCLPAWPIMETIIDHCTKFRPSERPNMKTLVTLLEKQISWAFRLSLKLEKSKDNAPLKDLTCFSISNKSSAKSKSTERRRRPRYSSCDNFLDSVSSDEGRVTSHYSTSEDNIVKILHIPYTRKTSVGLTKRAKFPQKPSETAVKERMYVGLDDGKIMFTNVDSIISSISSSDSNTKKWRETMKWSPVRIDWDTQSGPIDQLAVENIQNKHTQVFALRGGTVAMTLDDLTVMMNKDHHALFFALGHAVYIVSKNKKGIYVHDRTTGNFVRKMDNTVIDRVGRSSTRRFTSGSSIEITSVLCVPETNCLWIGTSDGEIKIIPDKLHLSAQEICGVRIKQFNSNLETAVLAVGQGKIPAMDQLYDASFSGNSADKSQYAILLDAEISP</sequence>
<dbReference type="PROSITE" id="PS00108">
    <property type="entry name" value="PROTEIN_KINASE_ST"/>
    <property type="match status" value="1"/>
</dbReference>
<dbReference type="SUPFAM" id="SSF56112">
    <property type="entry name" value="Protein kinase-like (PK-like)"/>
    <property type="match status" value="1"/>
</dbReference>
<dbReference type="SUPFAM" id="SSF52058">
    <property type="entry name" value="L domain-like"/>
    <property type="match status" value="1"/>
</dbReference>
<dbReference type="InterPro" id="IPR016024">
    <property type="entry name" value="ARM-type_fold"/>
</dbReference>
<reference evidence="13 14" key="1">
    <citation type="submission" date="2021-04" db="EMBL/GenBank/DDBJ databases">
        <authorList>
            <person name="Bliznina A."/>
        </authorList>
    </citation>
    <scope>NUCLEOTIDE SEQUENCE [LARGE SCALE GENOMIC DNA]</scope>
</reference>
<dbReference type="Pfam" id="PF00069">
    <property type="entry name" value="Pkinase"/>
    <property type="match status" value="1"/>
</dbReference>
<dbReference type="Pfam" id="PF00560">
    <property type="entry name" value="LRR_1"/>
    <property type="match status" value="1"/>
</dbReference>
<keyword evidence="3" id="KW-0433">Leucine-rich repeat</keyword>
<name>A0ABN7T014_OIKDI</name>
<evidence type="ECO:0000256" key="4">
    <source>
        <dbReference type="ARBA" id="ARBA00022679"/>
    </source>
</evidence>
<keyword evidence="14" id="KW-1185">Reference proteome</keyword>
<dbReference type="PROSITE" id="PS00107">
    <property type="entry name" value="PROTEIN_KINASE_ATP"/>
    <property type="match status" value="1"/>
</dbReference>
<evidence type="ECO:0000313" key="13">
    <source>
        <dbReference type="EMBL" id="CAG5105692.1"/>
    </source>
</evidence>
<evidence type="ECO:0000256" key="2">
    <source>
        <dbReference type="ARBA" id="ARBA00022527"/>
    </source>
</evidence>
<keyword evidence="7" id="KW-0418">Kinase</keyword>
<evidence type="ECO:0000256" key="7">
    <source>
        <dbReference type="ARBA" id="ARBA00022777"/>
    </source>
</evidence>
<keyword evidence="6 11" id="KW-0547">Nucleotide-binding</keyword>
<dbReference type="InterPro" id="IPR017441">
    <property type="entry name" value="Protein_kinase_ATP_BS"/>
</dbReference>
<dbReference type="InterPro" id="IPR008271">
    <property type="entry name" value="Ser/Thr_kinase_AS"/>
</dbReference>
<keyword evidence="4" id="KW-0808">Transferase</keyword>
<evidence type="ECO:0000313" key="14">
    <source>
        <dbReference type="Proteomes" id="UP001158576"/>
    </source>
</evidence>
<accession>A0ABN7T014</accession>
<dbReference type="InterPro" id="IPR000719">
    <property type="entry name" value="Prot_kinase_dom"/>
</dbReference>
<evidence type="ECO:0000256" key="6">
    <source>
        <dbReference type="ARBA" id="ARBA00022741"/>
    </source>
</evidence>
<dbReference type="SUPFAM" id="SSF52540">
    <property type="entry name" value="P-loop containing nucleoside triphosphate hydrolases"/>
    <property type="match status" value="1"/>
</dbReference>
<dbReference type="PANTHER" id="PTHR48005:SF13">
    <property type="entry name" value="SERINE_THREONINE-PROTEIN KINASE DDB_G0278509-RELATED"/>
    <property type="match status" value="1"/>
</dbReference>
<dbReference type="InterPro" id="IPR011989">
    <property type="entry name" value="ARM-like"/>
</dbReference>
<evidence type="ECO:0000256" key="8">
    <source>
        <dbReference type="ARBA" id="ARBA00022840"/>
    </source>
</evidence>
<dbReference type="SMART" id="SM00220">
    <property type="entry name" value="S_TKc"/>
    <property type="match status" value="1"/>
</dbReference>
<dbReference type="InterPro" id="IPR001611">
    <property type="entry name" value="Leu-rich_rpt"/>
</dbReference>
<evidence type="ECO:0000256" key="11">
    <source>
        <dbReference type="PROSITE-ProRule" id="PRU10141"/>
    </source>
</evidence>
<comment type="catalytic activity">
    <reaction evidence="10">
        <text>L-seryl-[protein] + ATP = O-phospho-L-seryl-[protein] + ADP + H(+)</text>
        <dbReference type="Rhea" id="RHEA:17989"/>
        <dbReference type="Rhea" id="RHEA-COMP:9863"/>
        <dbReference type="Rhea" id="RHEA-COMP:11604"/>
        <dbReference type="ChEBI" id="CHEBI:15378"/>
        <dbReference type="ChEBI" id="CHEBI:29999"/>
        <dbReference type="ChEBI" id="CHEBI:30616"/>
        <dbReference type="ChEBI" id="CHEBI:83421"/>
        <dbReference type="ChEBI" id="CHEBI:456216"/>
        <dbReference type="EC" id="2.7.11.1"/>
    </reaction>
</comment>
<dbReference type="EC" id="2.7.11.1" evidence="1"/>
<dbReference type="Gene3D" id="3.30.200.20">
    <property type="entry name" value="Phosphorylase Kinase, domain 1"/>
    <property type="match status" value="1"/>
</dbReference>
<evidence type="ECO:0000256" key="10">
    <source>
        <dbReference type="ARBA" id="ARBA00048679"/>
    </source>
</evidence>
<evidence type="ECO:0000256" key="9">
    <source>
        <dbReference type="ARBA" id="ARBA00047899"/>
    </source>
</evidence>
<dbReference type="SUPFAM" id="SSF50998">
    <property type="entry name" value="Quinoprotein alcohol dehydrogenase-like"/>
    <property type="match status" value="1"/>
</dbReference>
<feature type="binding site" evidence="11">
    <location>
        <position position="1827"/>
    </location>
    <ligand>
        <name>ATP</name>
        <dbReference type="ChEBI" id="CHEBI:30616"/>
    </ligand>
</feature>
<protein>
    <recommendedName>
        <fullName evidence="1">non-specific serine/threonine protein kinase</fullName>
        <ecNumber evidence="1">2.7.11.1</ecNumber>
    </recommendedName>
</protein>
<dbReference type="Pfam" id="PF08477">
    <property type="entry name" value="Roc"/>
    <property type="match status" value="1"/>
</dbReference>
<gene>
    <name evidence="13" type="ORF">OKIOD_LOCUS11131</name>
</gene>
<dbReference type="EMBL" id="OU015566">
    <property type="protein sequence ID" value="CAG5105692.1"/>
    <property type="molecule type" value="Genomic_DNA"/>
</dbReference>
<evidence type="ECO:0000259" key="12">
    <source>
        <dbReference type="PROSITE" id="PS50011"/>
    </source>
</evidence>
<dbReference type="PROSITE" id="PS50011">
    <property type="entry name" value="PROTEIN_KINASE_DOM"/>
    <property type="match status" value="1"/>
</dbReference>
<dbReference type="SMART" id="SM00369">
    <property type="entry name" value="LRR_TYP"/>
    <property type="match status" value="7"/>
</dbReference>
<dbReference type="Gene3D" id="1.25.10.10">
    <property type="entry name" value="Leucine-rich Repeat Variant"/>
    <property type="match status" value="1"/>
</dbReference>
<dbReference type="PANTHER" id="PTHR48005">
    <property type="entry name" value="LEUCINE RICH REPEAT KINASE 2"/>
    <property type="match status" value="1"/>
</dbReference>
<dbReference type="Gene3D" id="3.80.10.10">
    <property type="entry name" value="Ribonuclease Inhibitor"/>
    <property type="match status" value="2"/>
</dbReference>
<proteinExistence type="predicted"/>
<feature type="domain" description="Protein kinase" evidence="12">
    <location>
        <begin position="1796"/>
        <end position="2085"/>
    </location>
</feature>
<dbReference type="Gene3D" id="3.40.50.300">
    <property type="entry name" value="P-loop containing nucleotide triphosphate hydrolases"/>
    <property type="match status" value="1"/>
</dbReference>
<dbReference type="SUPFAM" id="SSF48371">
    <property type="entry name" value="ARM repeat"/>
    <property type="match status" value="1"/>
</dbReference>
<dbReference type="InterPro" id="IPR011009">
    <property type="entry name" value="Kinase-like_dom_sf"/>
</dbReference>
<dbReference type="Gene3D" id="1.10.510.10">
    <property type="entry name" value="Transferase(Phosphotransferase) domain 1"/>
    <property type="match status" value="1"/>
</dbReference>
<evidence type="ECO:0000256" key="3">
    <source>
        <dbReference type="ARBA" id="ARBA00022614"/>
    </source>
</evidence>
<comment type="catalytic activity">
    <reaction evidence="9">
        <text>L-threonyl-[protein] + ATP = O-phospho-L-threonyl-[protein] + ADP + H(+)</text>
        <dbReference type="Rhea" id="RHEA:46608"/>
        <dbReference type="Rhea" id="RHEA-COMP:11060"/>
        <dbReference type="Rhea" id="RHEA-COMP:11605"/>
        <dbReference type="ChEBI" id="CHEBI:15378"/>
        <dbReference type="ChEBI" id="CHEBI:30013"/>
        <dbReference type="ChEBI" id="CHEBI:30616"/>
        <dbReference type="ChEBI" id="CHEBI:61977"/>
        <dbReference type="ChEBI" id="CHEBI:456216"/>
        <dbReference type="EC" id="2.7.11.1"/>
    </reaction>
</comment>
<organism evidence="13 14">
    <name type="scientific">Oikopleura dioica</name>
    <name type="common">Tunicate</name>
    <dbReference type="NCBI Taxonomy" id="34765"/>
    <lineage>
        <taxon>Eukaryota</taxon>
        <taxon>Metazoa</taxon>
        <taxon>Chordata</taxon>
        <taxon>Tunicata</taxon>
        <taxon>Appendicularia</taxon>
        <taxon>Copelata</taxon>
        <taxon>Oikopleuridae</taxon>
        <taxon>Oikopleura</taxon>
    </lineage>
</organism>
<dbReference type="InterPro" id="IPR027417">
    <property type="entry name" value="P-loop_NTPase"/>
</dbReference>
<dbReference type="PROSITE" id="PS51450">
    <property type="entry name" value="LRR"/>
    <property type="match status" value="2"/>
</dbReference>
<dbReference type="InterPro" id="IPR051420">
    <property type="entry name" value="Ser_Thr_Kinases_DiverseReg"/>
</dbReference>